<dbReference type="Pfam" id="PF13516">
    <property type="entry name" value="LRR_6"/>
    <property type="match status" value="2"/>
</dbReference>
<reference evidence="1" key="1">
    <citation type="submission" date="2023-01" db="EMBL/GenBank/DDBJ databases">
        <title>Metagenome sequencing of chrysophaentin producing Chrysophaeum taylorii.</title>
        <authorList>
            <person name="Davison J."/>
            <person name="Bewley C."/>
        </authorList>
    </citation>
    <scope>NUCLEOTIDE SEQUENCE</scope>
    <source>
        <strain evidence="1">NIES-1699</strain>
    </source>
</reference>
<organism evidence="1 2">
    <name type="scientific">Chrysophaeum taylorii</name>
    <dbReference type="NCBI Taxonomy" id="2483200"/>
    <lineage>
        <taxon>Eukaryota</taxon>
        <taxon>Sar</taxon>
        <taxon>Stramenopiles</taxon>
        <taxon>Ochrophyta</taxon>
        <taxon>Pelagophyceae</taxon>
        <taxon>Pelagomonadales</taxon>
        <taxon>Pelagomonadaceae</taxon>
        <taxon>Chrysophaeum</taxon>
    </lineage>
</organism>
<gene>
    <name evidence="1" type="ORF">CTAYLR_002116</name>
</gene>
<evidence type="ECO:0000313" key="1">
    <source>
        <dbReference type="EMBL" id="KAJ8612663.1"/>
    </source>
</evidence>
<proteinExistence type="predicted"/>
<evidence type="ECO:0000313" key="2">
    <source>
        <dbReference type="Proteomes" id="UP001230188"/>
    </source>
</evidence>
<protein>
    <submittedName>
        <fullName evidence="1">Uncharacterized protein</fullName>
    </submittedName>
</protein>
<name>A0AAD7UP01_9STRA</name>
<keyword evidence="2" id="KW-1185">Reference proteome</keyword>
<dbReference type="InterPro" id="IPR001611">
    <property type="entry name" value="Leu-rich_rpt"/>
</dbReference>
<dbReference type="EMBL" id="JAQMWT010000044">
    <property type="protein sequence ID" value="KAJ8612663.1"/>
    <property type="molecule type" value="Genomic_DNA"/>
</dbReference>
<sequence>FNSIGDEGARALSQMLSKNTTLQILYLSGNNITDAAKTSLRAAAGRSLELIL</sequence>
<dbReference type="AlphaFoldDB" id="A0AAD7UP01"/>
<dbReference type="Proteomes" id="UP001230188">
    <property type="component" value="Unassembled WGS sequence"/>
</dbReference>
<dbReference type="SUPFAM" id="SSF52047">
    <property type="entry name" value="RNI-like"/>
    <property type="match status" value="1"/>
</dbReference>
<comment type="caution">
    <text evidence="1">The sequence shown here is derived from an EMBL/GenBank/DDBJ whole genome shotgun (WGS) entry which is preliminary data.</text>
</comment>
<dbReference type="Gene3D" id="3.80.10.10">
    <property type="entry name" value="Ribonuclease Inhibitor"/>
    <property type="match status" value="1"/>
</dbReference>
<feature type="non-terminal residue" evidence="1">
    <location>
        <position position="1"/>
    </location>
</feature>
<accession>A0AAD7UP01</accession>
<dbReference type="InterPro" id="IPR032675">
    <property type="entry name" value="LRR_dom_sf"/>
</dbReference>